<dbReference type="InParanoid" id="A0A1V9XRL2"/>
<dbReference type="InterPro" id="IPR016181">
    <property type="entry name" value="Acyl_CoA_acyltransferase"/>
</dbReference>
<dbReference type="Pfam" id="PF00583">
    <property type="entry name" value="Acetyltransf_1"/>
    <property type="match status" value="1"/>
</dbReference>
<evidence type="ECO:0000313" key="2">
    <source>
        <dbReference type="EMBL" id="OQR76091.1"/>
    </source>
</evidence>
<keyword evidence="3" id="KW-1185">Reference proteome</keyword>
<dbReference type="AlphaFoldDB" id="A0A1V9XRL2"/>
<evidence type="ECO:0000259" key="1">
    <source>
        <dbReference type="PROSITE" id="PS51186"/>
    </source>
</evidence>
<evidence type="ECO:0000313" key="3">
    <source>
        <dbReference type="Proteomes" id="UP000192247"/>
    </source>
</evidence>
<dbReference type="EMBL" id="MNPL01005330">
    <property type="protein sequence ID" value="OQR76091.1"/>
    <property type="molecule type" value="Genomic_DNA"/>
</dbReference>
<dbReference type="CDD" id="cd04301">
    <property type="entry name" value="NAT_SF"/>
    <property type="match status" value="1"/>
</dbReference>
<dbReference type="SUPFAM" id="SSF55729">
    <property type="entry name" value="Acyl-CoA N-acyltransferases (Nat)"/>
    <property type="match status" value="1"/>
</dbReference>
<sequence length="170" mass="19012">MNSMELSSAGDLSIFLLIRRINYEDTCSLRREVLRPDLDIVFYEGDRDPTSIHLGAFVANELVGVISLFQEDFGEVTADESAAVHLPTPTGATQWRIRGFAVAAKMRSKGLGTKLIEACMRWAHERGGRMVWCVARCTAEVVYKRQGFNRTGDVFAIEGVGRVVHMFKNI</sequence>
<dbReference type="GO" id="GO:0016747">
    <property type="term" value="F:acyltransferase activity, transferring groups other than amino-acyl groups"/>
    <property type="evidence" value="ECO:0007669"/>
    <property type="project" value="InterPro"/>
</dbReference>
<proteinExistence type="predicted"/>
<feature type="domain" description="N-acetyltransferase" evidence="1">
    <location>
        <begin position="13"/>
        <end position="170"/>
    </location>
</feature>
<keyword evidence="2" id="KW-0808">Transferase</keyword>
<accession>A0A1V9XRL2</accession>
<dbReference type="OrthoDB" id="410198at2759"/>
<protein>
    <submittedName>
        <fullName evidence="2">Putative N-acetyltransferase YitI-like</fullName>
    </submittedName>
</protein>
<dbReference type="Gene3D" id="3.40.630.30">
    <property type="match status" value="1"/>
</dbReference>
<organism evidence="2 3">
    <name type="scientific">Tropilaelaps mercedesae</name>
    <dbReference type="NCBI Taxonomy" id="418985"/>
    <lineage>
        <taxon>Eukaryota</taxon>
        <taxon>Metazoa</taxon>
        <taxon>Ecdysozoa</taxon>
        <taxon>Arthropoda</taxon>
        <taxon>Chelicerata</taxon>
        <taxon>Arachnida</taxon>
        <taxon>Acari</taxon>
        <taxon>Parasitiformes</taxon>
        <taxon>Mesostigmata</taxon>
        <taxon>Gamasina</taxon>
        <taxon>Dermanyssoidea</taxon>
        <taxon>Laelapidae</taxon>
        <taxon>Tropilaelaps</taxon>
    </lineage>
</organism>
<dbReference type="Proteomes" id="UP000192247">
    <property type="component" value="Unassembled WGS sequence"/>
</dbReference>
<dbReference type="PROSITE" id="PS51186">
    <property type="entry name" value="GNAT"/>
    <property type="match status" value="1"/>
</dbReference>
<gene>
    <name evidence="2" type="ORF">BIW11_07994</name>
</gene>
<reference evidence="2 3" key="1">
    <citation type="journal article" date="2017" name="Gigascience">
        <title>Draft genome of the honey bee ectoparasitic mite, Tropilaelaps mercedesae, is shaped by the parasitic life history.</title>
        <authorList>
            <person name="Dong X."/>
            <person name="Armstrong S.D."/>
            <person name="Xia D."/>
            <person name="Makepeace B.L."/>
            <person name="Darby A.C."/>
            <person name="Kadowaki T."/>
        </authorList>
    </citation>
    <scope>NUCLEOTIDE SEQUENCE [LARGE SCALE GENOMIC DNA]</scope>
    <source>
        <strain evidence="2">Wuxi-XJTLU</strain>
    </source>
</reference>
<dbReference type="InterPro" id="IPR000182">
    <property type="entry name" value="GNAT_dom"/>
</dbReference>
<name>A0A1V9XRL2_9ACAR</name>
<comment type="caution">
    <text evidence="2">The sequence shown here is derived from an EMBL/GenBank/DDBJ whole genome shotgun (WGS) entry which is preliminary data.</text>
</comment>